<feature type="region of interest" description="Disordered" evidence="1">
    <location>
        <begin position="219"/>
        <end position="314"/>
    </location>
</feature>
<feature type="region of interest" description="Disordered" evidence="1">
    <location>
        <begin position="1"/>
        <end position="72"/>
    </location>
</feature>
<feature type="compositionally biased region" description="Low complexity" evidence="1">
    <location>
        <begin position="19"/>
        <end position="29"/>
    </location>
</feature>
<feature type="compositionally biased region" description="Acidic residues" evidence="1">
    <location>
        <begin position="281"/>
        <end position="305"/>
    </location>
</feature>
<evidence type="ECO:0000313" key="3">
    <source>
        <dbReference type="Proteomes" id="UP001295423"/>
    </source>
</evidence>
<organism evidence="2 3">
    <name type="scientific">Cylindrotheca closterium</name>
    <dbReference type="NCBI Taxonomy" id="2856"/>
    <lineage>
        <taxon>Eukaryota</taxon>
        <taxon>Sar</taxon>
        <taxon>Stramenopiles</taxon>
        <taxon>Ochrophyta</taxon>
        <taxon>Bacillariophyta</taxon>
        <taxon>Bacillariophyceae</taxon>
        <taxon>Bacillariophycidae</taxon>
        <taxon>Bacillariales</taxon>
        <taxon>Bacillariaceae</taxon>
        <taxon>Cylindrotheca</taxon>
    </lineage>
</organism>
<feature type="compositionally biased region" description="Basic and acidic residues" evidence="1">
    <location>
        <begin position="34"/>
        <end position="50"/>
    </location>
</feature>
<dbReference type="Proteomes" id="UP001295423">
    <property type="component" value="Unassembled WGS sequence"/>
</dbReference>
<accession>A0AAD2FPL0</accession>
<evidence type="ECO:0000313" key="2">
    <source>
        <dbReference type="EMBL" id="CAJ1948655.1"/>
    </source>
</evidence>
<dbReference type="AlphaFoldDB" id="A0AAD2FPL0"/>
<proteinExistence type="predicted"/>
<keyword evidence="3" id="KW-1185">Reference proteome</keyword>
<feature type="compositionally biased region" description="Basic and acidic residues" evidence="1">
    <location>
        <begin position="59"/>
        <end position="72"/>
    </location>
</feature>
<protein>
    <submittedName>
        <fullName evidence="2">Uncharacterized protein</fullName>
    </submittedName>
</protein>
<dbReference type="EMBL" id="CAKOGP040001748">
    <property type="protein sequence ID" value="CAJ1948655.1"/>
    <property type="molecule type" value="Genomic_DNA"/>
</dbReference>
<feature type="compositionally biased region" description="Basic and acidic residues" evidence="1">
    <location>
        <begin position="270"/>
        <end position="280"/>
    </location>
</feature>
<comment type="caution">
    <text evidence="2">The sequence shown here is derived from an EMBL/GenBank/DDBJ whole genome shotgun (WGS) entry which is preliminary data.</text>
</comment>
<gene>
    <name evidence="2" type="ORF">CYCCA115_LOCUS11723</name>
</gene>
<name>A0AAD2FPL0_9STRA</name>
<sequence length="314" mass="35521">MGKSINAKASSAMTKKSGVSKMKTTSVAKKSVKKRVEIDLQQPKDRDPIDSKMVSETQTEEKRVTDDNEAQRMADEIEAKRIAEREARRSGHYDSIVPNLSEWWMKNLYSGDAVDEALERHDRIHTGNALFMAWEERFPAAWNQPCLRYDGPFNDNTGTATCEDRFARIFTSMNSDNSQLTKDLIAAFDTETMEVNPSEEIWSLRILAMRMSLQNPMYSISEPGTDVQRDSTSSEGDQVQNSNRFAPLQSDDDSFDGSGIQEFDEVEVVAVKKNDSKAPESSDEDEDTDADDTDDRENIVDDAMEEDRWGEPAR</sequence>
<reference evidence="2" key="1">
    <citation type="submission" date="2023-08" db="EMBL/GenBank/DDBJ databases">
        <authorList>
            <person name="Audoor S."/>
            <person name="Bilcke G."/>
        </authorList>
    </citation>
    <scope>NUCLEOTIDE SEQUENCE</scope>
</reference>
<evidence type="ECO:0000256" key="1">
    <source>
        <dbReference type="SAM" id="MobiDB-lite"/>
    </source>
</evidence>
<feature type="compositionally biased region" description="Polar residues" evidence="1">
    <location>
        <begin position="230"/>
        <end position="244"/>
    </location>
</feature>